<reference evidence="12 13" key="1">
    <citation type="submission" date="2024-04" db="EMBL/GenBank/DDBJ databases">
        <title>Tritrichomonas musculus Genome.</title>
        <authorList>
            <person name="Alves-Ferreira E."/>
            <person name="Grigg M."/>
            <person name="Lorenzi H."/>
            <person name="Galac M."/>
        </authorList>
    </citation>
    <scope>NUCLEOTIDE SEQUENCE [LARGE SCALE GENOMIC DNA]</scope>
    <source>
        <strain evidence="12 13">EAF2021</strain>
    </source>
</reference>
<evidence type="ECO:0000256" key="5">
    <source>
        <dbReference type="ARBA" id="ARBA00022927"/>
    </source>
</evidence>
<dbReference type="PANTHER" id="PTHR21506:SF0">
    <property type="entry name" value="CONSERVED OLIGOMERIC GOLGI COMPLEX SUBUNIT 6"/>
    <property type="match status" value="1"/>
</dbReference>
<gene>
    <name evidence="12" type="ORF">M9Y10_028066</name>
</gene>
<comment type="subcellular location">
    <subcellularLocation>
        <location evidence="1 9">Golgi apparatus membrane</location>
        <topology evidence="1 9">Peripheral membrane protein</topology>
    </subcellularLocation>
</comment>
<dbReference type="EMBL" id="JAPFFF010000004">
    <property type="protein sequence ID" value="KAK8890867.1"/>
    <property type="molecule type" value="Genomic_DNA"/>
</dbReference>
<evidence type="ECO:0000256" key="2">
    <source>
        <dbReference type="ARBA" id="ARBA00011023"/>
    </source>
</evidence>
<name>A0ABR2KKA2_9EUKA</name>
<evidence type="ECO:0000256" key="6">
    <source>
        <dbReference type="ARBA" id="ARBA00023034"/>
    </source>
</evidence>
<evidence type="ECO:0000256" key="4">
    <source>
        <dbReference type="ARBA" id="ARBA00022448"/>
    </source>
</evidence>
<keyword evidence="13" id="KW-1185">Reference proteome</keyword>
<evidence type="ECO:0000259" key="11">
    <source>
        <dbReference type="Pfam" id="PF20653"/>
    </source>
</evidence>
<comment type="similarity">
    <text evidence="2 9">Belongs to the COG6 family.</text>
</comment>
<accession>A0ABR2KKA2</accession>
<keyword evidence="6 9" id="KW-0333">Golgi apparatus</keyword>
<dbReference type="Pfam" id="PF20653">
    <property type="entry name" value="COG6_C"/>
    <property type="match status" value="1"/>
</dbReference>
<comment type="function">
    <text evidence="9">Required for normal Golgi function.</text>
</comment>
<evidence type="ECO:0000256" key="7">
    <source>
        <dbReference type="ARBA" id="ARBA00023136"/>
    </source>
</evidence>
<evidence type="ECO:0000256" key="8">
    <source>
        <dbReference type="ARBA" id="ARBA00031348"/>
    </source>
</evidence>
<dbReference type="InterPro" id="IPR048368">
    <property type="entry name" value="COG6_N"/>
</dbReference>
<dbReference type="Proteomes" id="UP001470230">
    <property type="component" value="Unassembled WGS sequence"/>
</dbReference>
<keyword evidence="5 9" id="KW-0653">Protein transport</keyword>
<sequence length="604" mass="67464">MQKNIQRKLSEIELLANDTRPEVIDALSSIDSSNASLNVRSSLEEKEIATLNSFIDSFANLSNTIGTIFKALDSLDQSCDSMLKKLSIGDKGVDEVLDMTTSLHTQQEKQVQQLKKIHNFMDEFYLSKPDLEILNTGDINDSFFDAFSRLEAVQERTNNELKVNQSTCLLDVSASLNKTKESAYQRIYHWLHMNSHLFDSLNPVVNSSYERCLAAIKVKPFHYGFVIDEIAKVRGEVVGRSFLRALATGDKDNKPIEASAGVDPLQFVGDIFAWIHQSTATESSFLSNLLKEDPTSKNVKNALSTVFDSIIHPLEIRVLQSIKNLAKPSDYYQVANICAFFVERFGDICGMTSTLYRTTDLLKNSATEGFKRSINESIEEIRNEKNSKGSTYSSASQGAIIEAIHAVSEITSLHKQSSLSSSFDIATLIDSYASGLKKAIDEYNNSITFQANALYELLIVCKDANLMSKTSIAEQVDNLLAKIVTDDANDIFIRCRILETLDLLSSIRQDKPLSNVRGLEPEIMKRAIGRFEASLLEGNGRIVTPRCDSIANADLRQRAHKEVIDQLVNAYKKMYNAVMNPNNGYDSPGTMFKHTPELFGEMLM</sequence>
<feature type="domain" description="Conserved Oligomeric Golgi complex subunit 6 C-terminal" evidence="11">
    <location>
        <begin position="169"/>
        <end position="602"/>
    </location>
</feature>
<protein>
    <recommendedName>
        <fullName evidence="3 9">Conserved oligomeric Golgi complex subunit 6</fullName>
        <shortName evidence="9">COG complex subunit 6</shortName>
    </recommendedName>
    <alternativeName>
        <fullName evidence="8 9">Component of oligomeric Golgi complex 6</fullName>
    </alternativeName>
</protein>
<proteinExistence type="inferred from homology"/>
<comment type="caution">
    <text evidence="12">The sequence shown here is derived from an EMBL/GenBank/DDBJ whole genome shotgun (WGS) entry which is preliminary data.</text>
</comment>
<evidence type="ECO:0000313" key="13">
    <source>
        <dbReference type="Proteomes" id="UP001470230"/>
    </source>
</evidence>
<dbReference type="InterPro" id="IPR010490">
    <property type="entry name" value="COG6"/>
</dbReference>
<evidence type="ECO:0000256" key="9">
    <source>
        <dbReference type="RuleBase" id="RU365075"/>
    </source>
</evidence>
<keyword evidence="7 9" id="KW-0472">Membrane</keyword>
<evidence type="ECO:0000313" key="12">
    <source>
        <dbReference type="EMBL" id="KAK8890867.1"/>
    </source>
</evidence>
<feature type="domain" description="Conserved oligomeric complex COG6 N-terminal" evidence="10">
    <location>
        <begin position="33"/>
        <end position="136"/>
    </location>
</feature>
<dbReference type="SMART" id="SM01087">
    <property type="entry name" value="COG6"/>
    <property type="match status" value="1"/>
</dbReference>
<dbReference type="PANTHER" id="PTHR21506">
    <property type="entry name" value="COMPONENT OF OLIGOMERIC GOLGI COMPLEX 6"/>
    <property type="match status" value="1"/>
</dbReference>
<evidence type="ECO:0000256" key="3">
    <source>
        <dbReference type="ARBA" id="ARBA00020973"/>
    </source>
</evidence>
<dbReference type="Pfam" id="PF06419">
    <property type="entry name" value="COG6_N"/>
    <property type="match status" value="1"/>
</dbReference>
<evidence type="ECO:0000259" key="10">
    <source>
        <dbReference type="Pfam" id="PF06419"/>
    </source>
</evidence>
<evidence type="ECO:0000256" key="1">
    <source>
        <dbReference type="ARBA" id="ARBA00004395"/>
    </source>
</evidence>
<dbReference type="InterPro" id="IPR048369">
    <property type="entry name" value="COG6_C"/>
</dbReference>
<comment type="subunit">
    <text evidence="9">Component of the conserved oligomeric Golgi complex.</text>
</comment>
<organism evidence="12 13">
    <name type="scientific">Tritrichomonas musculus</name>
    <dbReference type="NCBI Taxonomy" id="1915356"/>
    <lineage>
        <taxon>Eukaryota</taxon>
        <taxon>Metamonada</taxon>
        <taxon>Parabasalia</taxon>
        <taxon>Tritrichomonadida</taxon>
        <taxon>Tritrichomonadidae</taxon>
        <taxon>Tritrichomonas</taxon>
    </lineage>
</organism>
<keyword evidence="4 9" id="KW-0813">Transport</keyword>